<dbReference type="PANTHER" id="PTHR11842">
    <property type="entry name" value="MITOTIC SPINDLE ASSEMBLY CHECKPOINT PROTEIN MAD2"/>
    <property type="match status" value="1"/>
</dbReference>
<feature type="region of interest" description="Disordered" evidence="9">
    <location>
        <begin position="118"/>
        <end position="139"/>
    </location>
</feature>
<evidence type="ECO:0000256" key="4">
    <source>
        <dbReference type="ARBA" id="ARBA00022776"/>
    </source>
</evidence>
<dbReference type="Pfam" id="PF02301">
    <property type="entry name" value="HORMA"/>
    <property type="match status" value="1"/>
</dbReference>
<reference evidence="11" key="1">
    <citation type="submission" date="2022-12" db="EMBL/GenBank/DDBJ databases">
        <title>Chromosome-level genome assembly of the bean flower thrips Megalurothrips usitatus.</title>
        <authorList>
            <person name="Ma L."/>
            <person name="Liu Q."/>
            <person name="Li H."/>
            <person name="Cai W."/>
        </authorList>
    </citation>
    <scope>NUCLEOTIDE SEQUENCE</scope>
    <source>
        <strain evidence="11">Cailab_2022a</strain>
    </source>
</reference>
<dbReference type="FunFam" id="3.30.900.10:FF:000002">
    <property type="entry name" value="Mitotic spindle assembly checkpoint protein MAD2A"/>
    <property type="match status" value="1"/>
</dbReference>
<comment type="similarity">
    <text evidence="2">Belongs to the MAD2 family.</text>
</comment>
<evidence type="ECO:0000256" key="1">
    <source>
        <dbReference type="ARBA" id="ARBA00004123"/>
    </source>
</evidence>
<keyword evidence="12" id="KW-1185">Reference proteome</keyword>
<comment type="caution">
    <text evidence="11">The sequence shown here is derived from an EMBL/GenBank/DDBJ whole genome shotgun (WGS) entry which is preliminary data.</text>
</comment>
<evidence type="ECO:0000259" key="10">
    <source>
        <dbReference type="PROSITE" id="PS50815"/>
    </source>
</evidence>
<evidence type="ECO:0000313" key="11">
    <source>
        <dbReference type="EMBL" id="KAJ1528763.1"/>
    </source>
</evidence>
<name>A0AAV7XY28_9NEOP</name>
<comment type="subcellular location">
    <subcellularLocation>
        <location evidence="1">Nucleus</location>
    </subcellularLocation>
</comment>
<sequence length="224" mass="25287">MTETQLKAKNSITLKGSAELVMEYLNYGINSILFQRGVYPPETFKSVENFGLSIFVSTDEKIISFVETVLSQMKDWLLEEKVQKISMVITNITTKEALERWDFNVKYEAGSAGNTSDLQELKDTKVPKNGKTNGAPKSGNKELKVIQNEIRDVLRQICSTVSFLPLLDCLCAFDIHIYTSKDCEVPDQWNETAPCIIANSQELQLRTFSTSLHHMSTVVSYKAE</sequence>
<organism evidence="11 12">
    <name type="scientific">Megalurothrips usitatus</name>
    <name type="common">bean blossom thrips</name>
    <dbReference type="NCBI Taxonomy" id="439358"/>
    <lineage>
        <taxon>Eukaryota</taxon>
        <taxon>Metazoa</taxon>
        <taxon>Ecdysozoa</taxon>
        <taxon>Arthropoda</taxon>
        <taxon>Hexapoda</taxon>
        <taxon>Insecta</taxon>
        <taxon>Pterygota</taxon>
        <taxon>Neoptera</taxon>
        <taxon>Paraneoptera</taxon>
        <taxon>Thysanoptera</taxon>
        <taxon>Terebrantia</taxon>
        <taxon>Thripoidea</taxon>
        <taxon>Thripidae</taxon>
        <taxon>Megalurothrips</taxon>
    </lineage>
</organism>
<keyword evidence="6" id="KW-0131">Cell cycle</keyword>
<dbReference type="AlphaFoldDB" id="A0AAV7XY28"/>
<dbReference type="InterPro" id="IPR045091">
    <property type="entry name" value="Mad2-like"/>
</dbReference>
<evidence type="ECO:0000256" key="9">
    <source>
        <dbReference type="SAM" id="MobiDB-lite"/>
    </source>
</evidence>
<dbReference type="Gene3D" id="3.30.900.10">
    <property type="entry name" value="HORMA domain"/>
    <property type="match status" value="1"/>
</dbReference>
<protein>
    <recommendedName>
        <fullName evidence="7">Mitotic spindle assembly checkpoint protein MAD2A</fullName>
    </recommendedName>
    <alternativeName>
        <fullName evidence="8">Mitotic arrest deficient 2-like protein 1</fullName>
    </alternativeName>
</protein>
<dbReference type="InterPro" id="IPR003511">
    <property type="entry name" value="HORMA_dom"/>
</dbReference>
<dbReference type="GO" id="GO:0000776">
    <property type="term" value="C:kinetochore"/>
    <property type="evidence" value="ECO:0007669"/>
    <property type="project" value="TreeGrafter"/>
</dbReference>
<evidence type="ECO:0000256" key="6">
    <source>
        <dbReference type="ARBA" id="ARBA00023306"/>
    </source>
</evidence>
<proteinExistence type="inferred from homology"/>
<dbReference type="GO" id="GO:0051301">
    <property type="term" value="P:cell division"/>
    <property type="evidence" value="ECO:0007669"/>
    <property type="project" value="UniProtKB-KW"/>
</dbReference>
<evidence type="ECO:0000256" key="5">
    <source>
        <dbReference type="ARBA" id="ARBA00023242"/>
    </source>
</evidence>
<dbReference type="GO" id="GO:0007094">
    <property type="term" value="P:mitotic spindle assembly checkpoint signaling"/>
    <property type="evidence" value="ECO:0007669"/>
    <property type="project" value="TreeGrafter"/>
</dbReference>
<evidence type="ECO:0000256" key="8">
    <source>
        <dbReference type="ARBA" id="ARBA00076594"/>
    </source>
</evidence>
<dbReference type="GO" id="GO:1990728">
    <property type="term" value="C:mitotic spindle assembly checkpoint MAD1-MAD2 complex"/>
    <property type="evidence" value="ECO:0007669"/>
    <property type="project" value="UniProtKB-ARBA"/>
</dbReference>
<dbReference type="InterPro" id="IPR036570">
    <property type="entry name" value="HORMA_dom_sf"/>
</dbReference>
<evidence type="ECO:0000256" key="3">
    <source>
        <dbReference type="ARBA" id="ARBA00022618"/>
    </source>
</evidence>
<dbReference type="EMBL" id="JAPTSV010000004">
    <property type="protein sequence ID" value="KAJ1528763.1"/>
    <property type="molecule type" value="Genomic_DNA"/>
</dbReference>
<keyword evidence="4" id="KW-0498">Mitosis</keyword>
<feature type="domain" description="HORMA" evidence="10">
    <location>
        <begin position="15"/>
        <end position="219"/>
    </location>
</feature>
<dbReference type="SUPFAM" id="SSF56019">
    <property type="entry name" value="The spindle assembly checkpoint protein mad2"/>
    <property type="match status" value="1"/>
</dbReference>
<dbReference type="GO" id="GO:0005654">
    <property type="term" value="C:nucleoplasm"/>
    <property type="evidence" value="ECO:0007669"/>
    <property type="project" value="TreeGrafter"/>
</dbReference>
<keyword evidence="3" id="KW-0132">Cell division</keyword>
<evidence type="ECO:0000256" key="2">
    <source>
        <dbReference type="ARBA" id="ARBA00010348"/>
    </source>
</evidence>
<gene>
    <name evidence="11" type="ORF">ONE63_007150</name>
</gene>
<accession>A0AAV7XY28</accession>
<dbReference type="PROSITE" id="PS50815">
    <property type="entry name" value="HORMA"/>
    <property type="match status" value="1"/>
</dbReference>
<dbReference type="Proteomes" id="UP001075354">
    <property type="component" value="Chromosome 4"/>
</dbReference>
<keyword evidence="5" id="KW-0539">Nucleus</keyword>
<evidence type="ECO:0000313" key="12">
    <source>
        <dbReference type="Proteomes" id="UP001075354"/>
    </source>
</evidence>
<dbReference type="PANTHER" id="PTHR11842:SF11">
    <property type="entry name" value="MITOTIC SPINDLE ASSEMBLY CHECKPOINT PROTEIN MAD2A"/>
    <property type="match status" value="1"/>
</dbReference>
<evidence type="ECO:0000256" key="7">
    <source>
        <dbReference type="ARBA" id="ARBA00068928"/>
    </source>
</evidence>